<proteinExistence type="predicted"/>
<dbReference type="InterPro" id="IPR002716">
    <property type="entry name" value="PIN_dom"/>
</dbReference>
<gene>
    <name evidence="2" type="ORF">A2782_01170</name>
</gene>
<dbReference type="Gene3D" id="3.40.50.1010">
    <property type="entry name" value="5'-nuclease"/>
    <property type="match status" value="1"/>
</dbReference>
<dbReference type="Pfam" id="PF13470">
    <property type="entry name" value="PIN_3"/>
    <property type="match status" value="1"/>
</dbReference>
<dbReference type="NCBIfam" id="TIGR00305">
    <property type="entry name" value="putative toxin-antitoxin system toxin component, PIN family"/>
    <property type="match status" value="1"/>
</dbReference>
<name>A0A1G1V1Z6_9BACT</name>
<dbReference type="AlphaFoldDB" id="A0A1G1V1Z6"/>
<dbReference type="PANTHER" id="PTHR34610">
    <property type="entry name" value="SSL7007 PROTEIN"/>
    <property type="match status" value="1"/>
</dbReference>
<dbReference type="InterPro" id="IPR002850">
    <property type="entry name" value="PIN_toxin-like"/>
</dbReference>
<sequence>MPKVHRVVFDTNIFISAILFGSAPRELLELARSMDIQLVTSNDILLELAEKLHGKFKWNEEEVKEVIAGIGMFAEVIKPKIKIAKITTDPEDNRILECAVEGKADFIISGDKRHVLSLKEFKGVKIFSPRDYFERILLLG</sequence>
<dbReference type="SUPFAM" id="SSF88723">
    <property type="entry name" value="PIN domain-like"/>
    <property type="match status" value="1"/>
</dbReference>
<feature type="domain" description="PIN" evidence="1">
    <location>
        <begin position="5"/>
        <end position="116"/>
    </location>
</feature>
<dbReference type="EMBL" id="MHBW01000010">
    <property type="protein sequence ID" value="OGY09414.1"/>
    <property type="molecule type" value="Genomic_DNA"/>
</dbReference>
<organism evidence="2 3">
    <name type="scientific">Candidatus Blackburnbacteria bacterium RIFCSPHIGHO2_01_FULL_43_15b</name>
    <dbReference type="NCBI Taxonomy" id="1797513"/>
    <lineage>
        <taxon>Bacteria</taxon>
        <taxon>Candidatus Blackburniibacteriota</taxon>
    </lineage>
</organism>
<dbReference type="Proteomes" id="UP000177967">
    <property type="component" value="Unassembled WGS sequence"/>
</dbReference>
<reference evidence="2 3" key="1">
    <citation type="journal article" date="2016" name="Nat. Commun.">
        <title>Thousands of microbial genomes shed light on interconnected biogeochemical processes in an aquifer system.</title>
        <authorList>
            <person name="Anantharaman K."/>
            <person name="Brown C.T."/>
            <person name="Hug L.A."/>
            <person name="Sharon I."/>
            <person name="Castelle C.J."/>
            <person name="Probst A.J."/>
            <person name="Thomas B.C."/>
            <person name="Singh A."/>
            <person name="Wilkins M.J."/>
            <person name="Karaoz U."/>
            <person name="Brodie E.L."/>
            <person name="Williams K.H."/>
            <person name="Hubbard S.S."/>
            <person name="Banfield J.F."/>
        </authorList>
    </citation>
    <scope>NUCLEOTIDE SEQUENCE [LARGE SCALE GENOMIC DNA]</scope>
</reference>
<evidence type="ECO:0000259" key="1">
    <source>
        <dbReference type="SMART" id="SM00670"/>
    </source>
</evidence>
<dbReference type="InterPro" id="IPR029060">
    <property type="entry name" value="PIN-like_dom_sf"/>
</dbReference>
<evidence type="ECO:0000313" key="3">
    <source>
        <dbReference type="Proteomes" id="UP000177967"/>
    </source>
</evidence>
<evidence type="ECO:0000313" key="2">
    <source>
        <dbReference type="EMBL" id="OGY09414.1"/>
    </source>
</evidence>
<dbReference type="SMART" id="SM00670">
    <property type="entry name" value="PINc"/>
    <property type="match status" value="1"/>
</dbReference>
<protein>
    <submittedName>
        <fullName evidence="2">Putative toxin-antitoxin system toxin component, PIN family</fullName>
    </submittedName>
</protein>
<dbReference type="PANTHER" id="PTHR34610:SF3">
    <property type="entry name" value="SSL7007 PROTEIN"/>
    <property type="match status" value="1"/>
</dbReference>
<accession>A0A1G1V1Z6</accession>
<dbReference type="STRING" id="1797513.A2782_01170"/>
<comment type="caution">
    <text evidence="2">The sequence shown here is derived from an EMBL/GenBank/DDBJ whole genome shotgun (WGS) entry which is preliminary data.</text>
</comment>